<dbReference type="SUPFAM" id="SSF56235">
    <property type="entry name" value="N-terminal nucleophile aminohydrolases (Ntn hydrolases)"/>
    <property type="match status" value="1"/>
</dbReference>
<accession>A0A382HQG4</accession>
<name>A0A382HQG4_9ZZZZ</name>
<dbReference type="InterPro" id="IPR029055">
    <property type="entry name" value="Ntn_hydrolases_N"/>
</dbReference>
<feature type="non-terminal residue" evidence="2">
    <location>
        <position position="39"/>
    </location>
</feature>
<dbReference type="EMBL" id="UINC01062343">
    <property type="protein sequence ID" value="SVB88873.1"/>
    <property type="molecule type" value="Genomic_DNA"/>
</dbReference>
<evidence type="ECO:0000313" key="2">
    <source>
        <dbReference type="EMBL" id="SVB88873.1"/>
    </source>
</evidence>
<dbReference type="InterPro" id="IPR017932">
    <property type="entry name" value="GATase_2_dom"/>
</dbReference>
<evidence type="ECO:0000259" key="1">
    <source>
        <dbReference type="PROSITE" id="PS51278"/>
    </source>
</evidence>
<dbReference type="PROSITE" id="PS51278">
    <property type="entry name" value="GATASE_TYPE_2"/>
    <property type="match status" value="1"/>
</dbReference>
<protein>
    <recommendedName>
        <fullName evidence="1">Glutamine amidotransferase type-2 domain-containing protein</fullName>
    </recommendedName>
</protein>
<proteinExistence type="predicted"/>
<reference evidence="2" key="1">
    <citation type="submission" date="2018-05" db="EMBL/GenBank/DDBJ databases">
        <authorList>
            <person name="Lanie J.A."/>
            <person name="Ng W.-L."/>
            <person name="Kazmierczak K.M."/>
            <person name="Andrzejewski T.M."/>
            <person name="Davidsen T.M."/>
            <person name="Wayne K.J."/>
            <person name="Tettelin H."/>
            <person name="Glass J.I."/>
            <person name="Rusch D."/>
            <person name="Podicherti R."/>
            <person name="Tsui H.-C.T."/>
            <person name="Winkler M.E."/>
        </authorList>
    </citation>
    <scope>NUCLEOTIDE SEQUENCE</scope>
</reference>
<organism evidence="2">
    <name type="scientific">marine metagenome</name>
    <dbReference type="NCBI Taxonomy" id="408172"/>
    <lineage>
        <taxon>unclassified sequences</taxon>
        <taxon>metagenomes</taxon>
        <taxon>ecological metagenomes</taxon>
    </lineage>
</organism>
<dbReference type="AlphaFoldDB" id="A0A382HQG4"/>
<sequence length="39" mass="4160">MCGIVGILSNNSKNIANIQSLVNTLQHRGPDGSGVFKEF</sequence>
<feature type="domain" description="Glutamine amidotransferase type-2" evidence="1">
    <location>
        <begin position="2"/>
        <end position="39"/>
    </location>
</feature>
<dbReference type="Gene3D" id="3.60.20.10">
    <property type="entry name" value="Glutamine Phosphoribosylpyrophosphate, subunit 1, domain 1"/>
    <property type="match status" value="1"/>
</dbReference>
<gene>
    <name evidence="2" type="ORF">METZ01_LOCUS241727</name>
</gene>